<keyword evidence="1 6" id="KW-0645">Protease</keyword>
<dbReference type="EMBL" id="CP003326">
    <property type="protein sequence ID" value="AFS79820.1"/>
    <property type="molecule type" value="Genomic_DNA"/>
</dbReference>
<sequence>MNNENNDNLDNNDVNFRLMDEENKGTYQNNQYGYSGNNDPNKKKPRSNASYFTVAIISAIIGGIIASLLTPFIYKNTLSGKYPNGSNQQINITPKDEPTTVEAVAKKAMKSVVGITTIEMRGDLFFQQRPVQGTGSGVIIDSNGYILTNSHVIGDGAAQNITVMFENGDKKPGKVLWFEKALDLAIIKVDGSNYPAADLGDSDKLNIGEIAVAIGNPLGLEFERTVTAGYISGLNRTIQVDQYNKIENLIQTDASINNGNSGGPLLNSKGEVIGINTLKLKSAEGLGFALPINIAKPIIDQVIKQGKYTNVYMGIVGNSVARYKAAGIDLGVEEGIVVSDVEPGSPADKAGIKKMNIVVSLDDKKIDSLETLRKELYKYKPGDKVKVGIITEDKETKVELTLGEKTE</sequence>
<reference evidence="6 7" key="1">
    <citation type="journal article" date="2012" name="PLoS ONE">
        <title>The purine-utilizing bacterium Clostridium acidurici 9a: a genome-guided metabolic reconsideration.</title>
        <authorList>
            <person name="Hartwich K."/>
            <person name="Poehlein A."/>
            <person name="Daniel R."/>
        </authorList>
    </citation>
    <scope>NUCLEOTIDE SEQUENCE [LARGE SCALE GENOMIC DNA]</scope>
    <source>
        <strain evidence="7">ATCC 7906 / DSM 604 / BCRC 14475 / CIP 104303 / KCTC 5404 / NCIMB 10678 / 9a</strain>
    </source>
</reference>
<dbReference type="PRINTS" id="PR00834">
    <property type="entry name" value="PROTEASES2C"/>
</dbReference>
<keyword evidence="4" id="KW-1133">Transmembrane helix</keyword>
<dbReference type="SMART" id="SM00228">
    <property type="entry name" value="PDZ"/>
    <property type="match status" value="1"/>
</dbReference>
<dbReference type="PANTHER" id="PTHR43343">
    <property type="entry name" value="PEPTIDASE S12"/>
    <property type="match status" value="1"/>
</dbReference>
<dbReference type="InterPro" id="IPR051201">
    <property type="entry name" value="Chloro_Bact_Ser_Proteases"/>
</dbReference>
<evidence type="ECO:0000256" key="4">
    <source>
        <dbReference type="SAM" id="Phobius"/>
    </source>
</evidence>
<dbReference type="EC" id="3.4.21.-" evidence="6"/>
<feature type="region of interest" description="Disordered" evidence="3">
    <location>
        <begin position="26"/>
        <end position="45"/>
    </location>
</feature>
<dbReference type="PATRIC" id="fig|1128398.3.peg.2921"/>
<accession>K0B4G3</accession>
<dbReference type="HOGENOM" id="CLU_020120_0_0_9"/>
<dbReference type="SUPFAM" id="SSF50156">
    <property type="entry name" value="PDZ domain-like"/>
    <property type="match status" value="1"/>
</dbReference>
<dbReference type="eggNOG" id="COG0265">
    <property type="taxonomic scope" value="Bacteria"/>
</dbReference>
<dbReference type="InterPro" id="IPR001478">
    <property type="entry name" value="PDZ"/>
</dbReference>
<keyword evidence="2 6" id="KW-0378">Hydrolase</keyword>
<dbReference type="STRING" id="1128398.Curi_c28280"/>
<keyword evidence="4" id="KW-0812">Transmembrane</keyword>
<dbReference type="GO" id="GO:0004252">
    <property type="term" value="F:serine-type endopeptidase activity"/>
    <property type="evidence" value="ECO:0007669"/>
    <property type="project" value="InterPro"/>
</dbReference>
<dbReference type="Pfam" id="PF13365">
    <property type="entry name" value="Trypsin_2"/>
    <property type="match status" value="1"/>
</dbReference>
<dbReference type="InterPro" id="IPR009003">
    <property type="entry name" value="Peptidase_S1_PA"/>
</dbReference>
<evidence type="ECO:0000313" key="7">
    <source>
        <dbReference type="Proteomes" id="UP000006094"/>
    </source>
</evidence>
<feature type="transmembrane region" description="Helical" evidence="4">
    <location>
        <begin position="51"/>
        <end position="74"/>
    </location>
</feature>
<feature type="domain" description="PDZ" evidence="5">
    <location>
        <begin position="314"/>
        <end position="393"/>
    </location>
</feature>
<feature type="compositionally biased region" description="Low complexity" evidence="3">
    <location>
        <begin position="27"/>
        <end position="38"/>
    </location>
</feature>
<evidence type="ECO:0000313" key="6">
    <source>
        <dbReference type="EMBL" id="AFS79820.1"/>
    </source>
</evidence>
<keyword evidence="7" id="KW-1185">Reference proteome</keyword>
<keyword evidence="4" id="KW-0472">Membrane</keyword>
<evidence type="ECO:0000256" key="3">
    <source>
        <dbReference type="SAM" id="MobiDB-lite"/>
    </source>
</evidence>
<gene>
    <name evidence="6" type="primary">htrA</name>
    <name evidence="6" type="ordered locus">Curi_c28280</name>
</gene>
<dbReference type="Gene3D" id="2.30.42.10">
    <property type="match status" value="1"/>
</dbReference>
<dbReference type="Proteomes" id="UP000006094">
    <property type="component" value="Chromosome"/>
</dbReference>
<dbReference type="GO" id="GO:0006508">
    <property type="term" value="P:proteolysis"/>
    <property type="evidence" value="ECO:0007669"/>
    <property type="project" value="UniProtKB-KW"/>
</dbReference>
<dbReference type="KEGG" id="cad:Curi_c28280"/>
<name>K0B4G3_GOTA9</name>
<proteinExistence type="predicted"/>
<dbReference type="Gene3D" id="2.40.10.120">
    <property type="match status" value="1"/>
</dbReference>
<dbReference type="OrthoDB" id="9758917at2"/>
<dbReference type="InterPro" id="IPR001940">
    <property type="entry name" value="Peptidase_S1C"/>
</dbReference>
<dbReference type="Pfam" id="PF13180">
    <property type="entry name" value="PDZ_2"/>
    <property type="match status" value="1"/>
</dbReference>
<dbReference type="RefSeq" id="WP_014968954.1">
    <property type="nucleotide sequence ID" value="NC_018664.1"/>
</dbReference>
<dbReference type="InterPro" id="IPR036034">
    <property type="entry name" value="PDZ_sf"/>
</dbReference>
<protein>
    <submittedName>
        <fullName evidence="6">Serine protease HtrA</fullName>
        <ecNumber evidence="6">3.4.21.-</ecNumber>
    </submittedName>
</protein>
<evidence type="ECO:0000256" key="2">
    <source>
        <dbReference type="ARBA" id="ARBA00022801"/>
    </source>
</evidence>
<dbReference type="SUPFAM" id="SSF50494">
    <property type="entry name" value="Trypsin-like serine proteases"/>
    <property type="match status" value="1"/>
</dbReference>
<organism evidence="6 7">
    <name type="scientific">Gottschalkia acidurici (strain ATCC 7906 / DSM 604 / BCRC 14475 / CIP 104303 / KCTC 5404 / NCIMB 10678 / 9a)</name>
    <name type="common">Clostridium acidurici</name>
    <dbReference type="NCBI Taxonomy" id="1128398"/>
    <lineage>
        <taxon>Bacteria</taxon>
        <taxon>Bacillati</taxon>
        <taxon>Bacillota</taxon>
        <taxon>Tissierellia</taxon>
        <taxon>Tissierellales</taxon>
        <taxon>Gottschalkiaceae</taxon>
        <taxon>Gottschalkia</taxon>
    </lineage>
</organism>
<dbReference type="AlphaFoldDB" id="K0B4G3"/>
<dbReference type="PANTHER" id="PTHR43343:SF3">
    <property type="entry name" value="PROTEASE DO-LIKE 8, CHLOROPLASTIC"/>
    <property type="match status" value="1"/>
</dbReference>
<evidence type="ECO:0000259" key="5">
    <source>
        <dbReference type="SMART" id="SM00228"/>
    </source>
</evidence>
<evidence type="ECO:0000256" key="1">
    <source>
        <dbReference type="ARBA" id="ARBA00022670"/>
    </source>
</evidence>